<evidence type="ECO:0000256" key="1">
    <source>
        <dbReference type="SAM" id="Phobius"/>
    </source>
</evidence>
<sequence>MPSKLPSSRMDSCVSRMPLKLVSGPRIVYMPLMSFLFLAIY</sequence>
<keyword evidence="1" id="KW-0472">Membrane</keyword>
<evidence type="ECO:0000313" key="3">
    <source>
        <dbReference type="Proteomes" id="UP000276170"/>
    </source>
</evidence>
<accession>A0A388T8G5</accession>
<keyword evidence="1" id="KW-1133">Transmembrane helix</keyword>
<gene>
    <name evidence="2" type="ORF">HP1_126</name>
</gene>
<protein>
    <submittedName>
        <fullName evidence="2">Uncharacterized protein</fullName>
    </submittedName>
</protein>
<name>A0A388T8G5_9BACT</name>
<dbReference type="AlphaFoldDB" id="A0A388T8G5"/>
<comment type="caution">
    <text evidence="2">The sequence shown here is derived from an EMBL/GenBank/DDBJ whole genome shotgun (WGS) entry which is preliminary data.</text>
</comment>
<keyword evidence="1" id="KW-0812">Transmembrane</keyword>
<feature type="transmembrane region" description="Helical" evidence="1">
    <location>
        <begin position="21"/>
        <end position="40"/>
    </location>
</feature>
<keyword evidence="3" id="KW-1185">Reference proteome</keyword>
<reference evidence="2 3" key="1">
    <citation type="journal article" date="2019" name="ISME J.">
        <title>Genome analyses of uncultured TG2/ZB3 bacteria in 'Margulisbacteria' specifically attached to ectosymbiotic spirochetes of protists in the termite gut.</title>
        <authorList>
            <person name="Utami Y.D."/>
            <person name="Kuwahara H."/>
            <person name="Igai K."/>
            <person name="Murakami T."/>
            <person name="Sugaya K."/>
            <person name="Morikawa T."/>
            <person name="Nagura Y."/>
            <person name="Yuki M."/>
            <person name="Deevong P."/>
            <person name="Inoue T."/>
            <person name="Kihara K."/>
            <person name="Lo N."/>
            <person name="Yamada A."/>
            <person name="Ohkuma M."/>
            <person name="Hongoh Y."/>
        </authorList>
    </citation>
    <scope>NUCLEOTIDE SEQUENCE [LARGE SCALE GENOMIC DNA]</scope>
    <source>
        <strain evidence="2">HsPyr-01</strain>
    </source>
</reference>
<organism evidence="2 3">
    <name type="scientific">Candidatus Termititenax spirochaetophilus</name>
    <dbReference type="NCBI Taxonomy" id="2218522"/>
    <lineage>
        <taxon>Bacteria</taxon>
        <taxon>Bacillati</taxon>
        <taxon>Candidatus Margulisiibacteriota</taxon>
        <taxon>Candidatus Termititenacia</taxon>
        <taxon>Candidatus Termititenacales</taxon>
        <taxon>Candidatus Termititenacaceae</taxon>
        <taxon>Candidatus Termititenax</taxon>
    </lineage>
</organism>
<proteinExistence type="predicted"/>
<evidence type="ECO:0000313" key="2">
    <source>
        <dbReference type="EMBL" id="GBR72461.1"/>
    </source>
</evidence>
<dbReference type="EMBL" id="BGZM01000018">
    <property type="protein sequence ID" value="GBR72461.1"/>
    <property type="molecule type" value="Genomic_DNA"/>
</dbReference>
<dbReference type="Proteomes" id="UP000276170">
    <property type="component" value="Unassembled WGS sequence"/>
</dbReference>